<evidence type="ECO:0000313" key="4">
    <source>
        <dbReference type="Proteomes" id="UP000253104"/>
    </source>
</evidence>
<sequence length="376" mass="40090">MHSNDLSQAALAAAALSAAPPGVPAATPRADLIGLLLADLAPDAPCGANLEYDAEFLQLQERATPRAEQQYGDTVIPAEAPDWRAVERLALALSARTKDLRVVATLARSWTEQHGIPGYADALAVVAHLLDRRWDDLHPRLDADGEPDPTPRMNALADVAGAHDCARAARRQPLFDGGPSVRDAERLLDGRDEAGGPVAGSRESLIAALSAMRDDGTTPLDAARAALHALDAIRACVTDRLGREWAPDAGDAEKALQRIVRDVPLPEPQPGASDGTVSARQTSSGDASQAGAAPAAPAAMPNAHAWRDAEVTSRDDVRIGLDKMCRYFELHEPSHPAPLLLRRAQRLLALDFYEIIRDLAPESLPKLDLLSGERSE</sequence>
<feature type="compositionally biased region" description="Low complexity" evidence="1">
    <location>
        <begin position="287"/>
        <end position="304"/>
    </location>
</feature>
<dbReference type="Pfam" id="PF06812">
    <property type="entry name" value="ImpA_N"/>
    <property type="match status" value="1"/>
</dbReference>
<evidence type="ECO:0000313" key="3">
    <source>
        <dbReference type="EMBL" id="AXF23536.1"/>
    </source>
</evidence>
<accession>A0A2Z5N341</accession>
<protein>
    <submittedName>
        <fullName evidence="3">Type VI secretion system protein TssA</fullName>
    </submittedName>
</protein>
<evidence type="ECO:0000259" key="2">
    <source>
        <dbReference type="Pfam" id="PF06812"/>
    </source>
</evidence>
<dbReference type="RefSeq" id="WP_114179940.1">
    <property type="nucleotide sequence ID" value="NZ_CP024903.1"/>
</dbReference>
<name>A0A2Z5N341_BURPY</name>
<dbReference type="PANTHER" id="PTHR37951:SF1">
    <property type="entry name" value="TYPE VI SECRETION SYSTEM COMPONENT TSSA1"/>
    <property type="match status" value="1"/>
</dbReference>
<dbReference type="EMBL" id="CP024903">
    <property type="protein sequence ID" value="AXF23536.1"/>
    <property type="molecule type" value="Genomic_DNA"/>
</dbReference>
<feature type="domain" description="ImpA N-terminal" evidence="2">
    <location>
        <begin position="37"/>
        <end position="158"/>
    </location>
</feature>
<dbReference type="InterPro" id="IPR010657">
    <property type="entry name" value="ImpA_N"/>
</dbReference>
<organism evidence="3 4">
    <name type="scientific">Burkholderia pyrrocinia</name>
    <name type="common">Pseudomonas pyrrocinia</name>
    <dbReference type="NCBI Taxonomy" id="60550"/>
    <lineage>
        <taxon>Bacteria</taxon>
        <taxon>Pseudomonadati</taxon>
        <taxon>Pseudomonadota</taxon>
        <taxon>Betaproteobacteria</taxon>
        <taxon>Burkholderiales</taxon>
        <taxon>Burkholderiaceae</taxon>
        <taxon>Burkholderia</taxon>
        <taxon>Burkholderia cepacia complex</taxon>
    </lineage>
</organism>
<feature type="region of interest" description="Disordered" evidence="1">
    <location>
        <begin position="263"/>
        <end position="311"/>
    </location>
</feature>
<dbReference type="AlphaFoldDB" id="A0A2Z5N341"/>
<proteinExistence type="predicted"/>
<dbReference type="NCBIfam" id="TIGR03363">
    <property type="entry name" value="VI_chp_8"/>
    <property type="match status" value="1"/>
</dbReference>
<feature type="compositionally biased region" description="Polar residues" evidence="1">
    <location>
        <begin position="275"/>
        <end position="286"/>
    </location>
</feature>
<dbReference type="OrthoDB" id="9771118at2"/>
<reference evidence="3 4" key="1">
    <citation type="journal article" date="2018" name="ISME J.">
        <title>Involvement of Burkholderiaceae and sulfurous volatiles in disease-suppressive soils.</title>
        <authorList>
            <person name="Carrion V.J."/>
            <person name="Cordovez V."/>
            <person name="Tyc O."/>
            <person name="Etalo D.W."/>
            <person name="de Bruijn I."/>
            <person name="de Jager V.C."/>
            <person name="Medema M.H."/>
            <person name="Eberl L."/>
            <person name="Raaijmakers J.M."/>
        </authorList>
    </citation>
    <scope>NUCLEOTIDE SEQUENCE [LARGE SCALE GENOMIC DNA]</scope>
    <source>
        <strain evidence="4">mHSR5</strain>
    </source>
</reference>
<dbReference type="Proteomes" id="UP000253104">
    <property type="component" value="Chromosome mHSR5_B"/>
</dbReference>
<dbReference type="InterPro" id="IPR017740">
    <property type="entry name" value="TssA-like"/>
</dbReference>
<dbReference type="PANTHER" id="PTHR37951">
    <property type="entry name" value="CYTOPLASMIC PROTEIN-RELATED"/>
    <property type="match status" value="1"/>
</dbReference>
<evidence type="ECO:0000256" key="1">
    <source>
        <dbReference type="SAM" id="MobiDB-lite"/>
    </source>
</evidence>
<gene>
    <name evidence="3" type="ORF">CUJ89_24305</name>
</gene>